<name>A0AA37XI23_9MICO</name>
<dbReference type="PROSITE" id="PS51257">
    <property type="entry name" value="PROKAR_LIPOPROTEIN"/>
    <property type="match status" value="1"/>
</dbReference>
<keyword evidence="4" id="KW-1185">Reference proteome</keyword>
<dbReference type="EMBL" id="BSUM01000001">
    <property type="protein sequence ID" value="GMA33419.1"/>
    <property type="molecule type" value="Genomic_DNA"/>
</dbReference>
<feature type="compositionally biased region" description="Low complexity" evidence="1">
    <location>
        <begin position="50"/>
        <end position="68"/>
    </location>
</feature>
<feature type="region of interest" description="Disordered" evidence="1">
    <location>
        <begin position="28"/>
        <end position="82"/>
    </location>
</feature>
<proteinExistence type="predicted"/>
<evidence type="ECO:0000313" key="4">
    <source>
        <dbReference type="Proteomes" id="UP001157161"/>
    </source>
</evidence>
<feature type="chain" id="PRO_5041466137" evidence="2">
    <location>
        <begin position="27"/>
        <end position="274"/>
    </location>
</feature>
<dbReference type="AlphaFoldDB" id="A0AA37XI23"/>
<protein>
    <submittedName>
        <fullName evidence="3">Uncharacterized protein</fullName>
    </submittedName>
</protein>
<feature type="signal peptide" evidence="2">
    <location>
        <begin position="1"/>
        <end position="26"/>
    </location>
</feature>
<evidence type="ECO:0000256" key="1">
    <source>
        <dbReference type="SAM" id="MobiDB-lite"/>
    </source>
</evidence>
<reference evidence="3" key="1">
    <citation type="journal article" date="2014" name="Int. J. Syst. Evol. Microbiol.">
        <title>Complete genome sequence of Corynebacterium casei LMG S-19264T (=DSM 44701T), isolated from a smear-ripened cheese.</title>
        <authorList>
            <consortium name="US DOE Joint Genome Institute (JGI-PGF)"/>
            <person name="Walter F."/>
            <person name="Albersmeier A."/>
            <person name="Kalinowski J."/>
            <person name="Ruckert C."/>
        </authorList>
    </citation>
    <scope>NUCLEOTIDE SEQUENCE</scope>
    <source>
        <strain evidence="3">NBRC 112290</strain>
    </source>
</reference>
<gene>
    <name evidence="3" type="ORF">GCM10025875_34110</name>
</gene>
<keyword evidence="2" id="KW-0732">Signal</keyword>
<evidence type="ECO:0000313" key="3">
    <source>
        <dbReference type="EMBL" id="GMA33419.1"/>
    </source>
</evidence>
<comment type="caution">
    <text evidence="3">The sequence shown here is derived from an EMBL/GenBank/DDBJ whole genome shotgun (WGS) entry which is preliminary data.</text>
</comment>
<reference evidence="3" key="2">
    <citation type="submission" date="2023-02" db="EMBL/GenBank/DDBJ databases">
        <authorList>
            <person name="Sun Q."/>
            <person name="Mori K."/>
        </authorList>
    </citation>
    <scope>NUCLEOTIDE SEQUENCE</scope>
    <source>
        <strain evidence="3">NBRC 112290</strain>
    </source>
</reference>
<dbReference type="RefSeq" id="WP_284252244.1">
    <property type="nucleotide sequence ID" value="NZ_BSUM01000001.1"/>
</dbReference>
<organism evidence="3 4">
    <name type="scientific">Litorihabitans aurantiacus</name>
    <dbReference type="NCBI Taxonomy" id="1930061"/>
    <lineage>
        <taxon>Bacteria</taxon>
        <taxon>Bacillati</taxon>
        <taxon>Actinomycetota</taxon>
        <taxon>Actinomycetes</taxon>
        <taxon>Micrococcales</taxon>
        <taxon>Beutenbergiaceae</taxon>
        <taxon>Litorihabitans</taxon>
    </lineage>
</organism>
<evidence type="ECO:0000256" key="2">
    <source>
        <dbReference type="SAM" id="SignalP"/>
    </source>
</evidence>
<dbReference type="Gene3D" id="2.50.20.20">
    <property type="match status" value="1"/>
</dbReference>
<sequence length="274" mass="28339">MARTRSNPAVLAVGVVAVGLLLSSCAVDPGSDTQERTIEPSASGAAEPSDTATAFDAPEATAPAPTTESSGQRENPADDPDLAANLLTSLDTVETVSTQEGETTPDGDSIERTAVWDYTRTPVAARVESATNGATDPLVLVMLDGVTYISAAPVAPGRWVTYEGAPPNLDDPITRVRELLSAGPEFTDVGRFESRGVEVTALNAIVTIPDAVPSTTTMEVYLEDDGGLHAIHYSSGLASGLIYVEDPADVPAIEAPPAGQVLSDQEARDLGLVP</sequence>
<accession>A0AA37XI23</accession>
<dbReference type="Proteomes" id="UP001157161">
    <property type="component" value="Unassembled WGS sequence"/>
</dbReference>